<accession>A0A2I7N3B9</accession>
<keyword evidence="2" id="KW-1185">Reference proteome</keyword>
<dbReference type="OrthoDB" id="5513456at2"/>
<dbReference type="AlphaFoldDB" id="A0A2I7N3B9"/>
<evidence type="ECO:0000313" key="1">
    <source>
        <dbReference type="EMBL" id="AUR50956.1"/>
    </source>
</evidence>
<organism evidence="1 2">
    <name type="scientific">Aquella oligotrophica</name>
    <dbReference type="NCBI Taxonomy" id="2067065"/>
    <lineage>
        <taxon>Bacteria</taxon>
        <taxon>Pseudomonadati</taxon>
        <taxon>Pseudomonadota</taxon>
        <taxon>Betaproteobacteria</taxon>
        <taxon>Neisseriales</taxon>
        <taxon>Neisseriaceae</taxon>
        <taxon>Aquella</taxon>
    </lineage>
</organism>
<name>A0A2I7N3B9_9NEIS</name>
<dbReference type="Pfam" id="PF13665">
    <property type="entry name" value="Tox-PAAR-like"/>
    <property type="match status" value="1"/>
</dbReference>
<protein>
    <submittedName>
        <fullName evidence="1">Type VI secretion protein</fullName>
    </submittedName>
</protein>
<dbReference type="RefSeq" id="WP_102950256.1">
    <property type="nucleotide sequence ID" value="NZ_CP024847.1"/>
</dbReference>
<reference evidence="2" key="1">
    <citation type="submission" date="2017-11" db="EMBL/GenBank/DDBJ databases">
        <authorList>
            <person name="Chan K.G."/>
            <person name="Lee L.S."/>
        </authorList>
    </citation>
    <scope>NUCLEOTIDE SEQUENCE [LARGE SCALE GENOMIC DNA]</scope>
    <source>
        <strain evidence="2">DSM 100970</strain>
    </source>
</reference>
<gene>
    <name evidence="1" type="ORF">CUN60_01095</name>
</gene>
<proteinExistence type="predicted"/>
<sequence>MFAITKQTGQAMAMPDVCKVPAPPGPPIPTPFSNIGMTPSANPVTQKIMIAGAPALTKASKINPSQGDQPGVAGGLVSGKIMGPVEFVMGSTKVKFEGNPAVFMGNTTKQNDGNAVGADTMPSQEKVMIMS</sequence>
<dbReference type="KEGG" id="nba:CUN60_01095"/>
<evidence type="ECO:0000313" key="2">
    <source>
        <dbReference type="Proteomes" id="UP000236655"/>
    </source>
</evidence>
<dbReference type="Proteomes" id="UP000236655">
    <property type="component" value="Chromosome"/>
</dbReference>
<dbReference type="EMBL" id="CP024847">
    <property type="protein sequence ID" value="AUR50956.1"/>
    <property type="molecule type" value="Genomic_DNA"/>
</dbReference>